<dbReference type="EMBL" id="CP035033">
    <property type="protein sequence ID" value="QAB14192.1"/>
    <property type="molecule type" value="Genomic_DNA"/>
</dbReference>
<dbReference type="AlphaFoldDB" id="A0A451G411"/>
<dbReference type="RefSeq" id="WP_128384051.1">
    <property type="nucleotide sequence ID" value="NZ_CP035033.1"/>
</dbReference>
<organism evidence="3 4">
    <name type="scientific">Hydrogenovibrio thermophilus</name>
    <dbReference type="NCBI Taxonomy" id="265883"/>
    <lineage>
        <taxon>Bacteria</taxon>
        <taxon>Pseudomonadati</taxon>
        <taxon>Pseudomonadota</taxon>
        <taxon>Gammaproteobacteria</taxon>
        <taxon>Thiotrichales</taxon>
        <taxon>Piscirickettsiaceae</taxon>
        <taxon>Hydrogenovibrio</taxon>
    </lineage>
</organism>
<evidence type="ECO:0000313" key="4">
    <source>
        <dbReference type="Proteomes" id="UP000285478"/>
    </source>
</evidence>
<dbReference type="InterPro" id="IPR032369">
    <property type="entry name" value="DUF4872"/>
</dbReference>
<evidence type="ECO:0000313" key="3">
    <source>
        <dbReference type="EMBL" id="QAB14192.1"/>
    </source>
</evidence>
<feature type="domain" description="Butirosin biosynthesis protein H N-terminal" evidence="1">
    <location>
        <begin position="14"/>
        <end position="150"/>
    </location>
</feature>
<dbReference type="KEGG" id="htr:EPV75_00140"/>
<evidence type="ECO:0000259" key="1">
    <source>
        <dbReference type="Pfam" id="PF14399"/>
    </source>
</evidence>
<accession>A0A451G411</accession>
<dbReference type="Proteomes" id="UP000285478">
    <property type="component" value="Chromosome"/>
</dbReference>
<gene>
    <name evidence="3" type="ORF">EPV75_00140</name>
</gene>
<feature type="domain" description="DUF4872" evidence="2">
    <location>
        <begin position="162"/>
        <end position="331"/>
    </location>
</feature>
<sequence length="337" mass="38075">MPDLSQFQHQQAAHCETGAAAGLFRAHGLDLSEAMVFGLASGLTYAYLPFVKINGLPLMAYRMPPRMILKMLSWRIKGLKIRFKTFKNEADGQAFLDQKLAEGELVGCQTSVFFLPYFPKEMRFHFNAHNLLVFGKETVDGESQYHISDPVFSHTVTTDAASLNEARFAKGALAPNGRLYYFESVPESIDYDTLIPKAIRFTGKANGKRNITPISGVGGMKLVAKRIEKLEKDSKRYRQLFLGHIVRMQEEIGTGGAGFRYMYAAFLQEAAEKLQRPELHEWADAFVAIGDEWREFALLCARISKGRGNHTLKEAADFLRRIADQEQVLYNQMAKFK</sequence>
<keyword evidence="4" id="KW-1185">Reference proteome</keyword>
<dbReference type="Pfam" id="PF16169">
    <property type="entry name" value="DUF4872"/>
    <property type="match status" value="1"/>
</dbReference>
<dbReference type="InterPro" id="IPR026935">
    <property type="entry name" value="BtrH_N"/>
</dbReference>
<evidence type="ECO:0000259" key="2">
    <source>
        <dbReference type="Pfam" id="PF16169"/>
    </source>
</evidence>
<reference evidence="3 4" key="1">
    <citation type="journal article" date="2018" name="Environ. Microbiol.">
        <title>Genomes of ubiquitous marine and hypersaline Hydrogenovibrio, Thiomicrorhabdus and Thiomicrospira spp. encode a diversity of mechanisms to sustain chemolithoautotrophy in heterogeneous environments.</title>
        <authorList>
            <person name="Scott K.M."/>
            <person name="Williams J."/>
            <person name="Porter C.M.B."/>
            <person name="Russel S."/>
            <person name="Harmer T.L."/>
            <person name="Paul J.H."/>
            <person name="Antonen K.M."/>
            <person name="Bridges M.K."/>
            <person name="Camper G.J."/>
            <person name="Campla C.K."/>
            <person name="Casella L.G."/>
            <person name="Chase E."/>
            <person name="Conrad J.W."/>
            <person name="Cruz M.C."/>
            <person name="Dunlap D.S."/>
            <person name="Duran L."/>
            <person name="Fahsbender E.M."/>
            <person name="Goldsmith D.B."/>
            <person name="Keeley R.F."/>
            <person name="Kondoff M.R."/>
            <person name="Kussy B.I."/>
            <person name="Lane M.K."/>
            <person name="Lawler S."/>
            <person name="Leigh B.A."/>
            <person name="Lewis C."/>
            <person name="Lostal L.M."/>
            <person name="Marking D."/>
            <person name="Mancera P.A."/>
            <person name="McClenthan E.C."/>
            <person name="McIntyre E.A."/>
            <person name="Mine J.A."/>
            <person name="Modi S."/>
            <person name="Moore B.D."/>
            <person name="Morgan W.A."/>
            <person name="Nelson K.M."/>
            <person name="Nguyen K.N."/>
            <person name="Ogburn N."/>
            <person name="Parrino D.G."/>
            <person name="Pedapudi A.D."/>
            <person name="Pelham R.P."/>
            <person name="Preece A.M."/>
            <person name="Rampersad E.A."/>
            <person name="Richardson J.C."/>
            <person name="Rodgers C.M."/>
            <person name="Schaffer B.L."/>
            <person name="Sheridan N.E."/>
            <person name="Solone M.R."/>
            <person name="Staley Z.R."/>
            <person name="Tabuchi M."/>
            <person name="Waide R.J."/>
            <person name="Wanjugi P.W."/>
            <person name="Young S."/>
            <person name="Clum A."/>
            <person name="Daum C."/>
            <person name="Huntemann M."/>
            <person name="Ivanova N."/>
            <person name="Kyrpides N."/>
            <person name="Mikhailova N."/>
            <person name="Palaniappan K."/>
            <person name="Pillay M."/>
            <person name="Reddy T.B.K."/>
            <person name="Shapiro N."/>
            <person name="Stamatis D."/>
            <person name="Varghese N."/>
            <person name="Woyke T."/>
            <person name="Boden R."/>
            <person name="Freyermuth S.K."/>
            <person name="Kerfeld C.A."/>
        </authorList>
    </citation>
    <scope>NUCLEOTIDE SEQUENCE [LARGE SCALE GENOMIC DNA]</scope>
    <source>
        <strain evidence="3 4">JR-2</strain>
    </source>
</reference>
<protein>
    <submittedName>
        <fullName evidence="3">DUF4872 domain-containing protein</fullName>
    </submittedName>
</protein>
<dbReference type="Pfam" id="PF14399">
    <property type="entry name" value="BtrH_N"/>
    <property type="match status" value="1"/>
</dbReference>
<name>A0A451G411_9GAMM</name>
<proteinExistence type="predicted"/>